<reference evidence="2" key="1">
    <citation type="submission" date="2014-09" db="EMBL/GenBank/DDBJ databases">
        <authorList>
            <person name="Mudge J."/>
            <person name="Ramaraj T."/>
            <person name="Lindquist I.E."/>
            <person name="Bharti A.K."/>
            <person name="Sundararajan A."/>
            <person name="Cameron C.T."/>
            <person name="Woodward J.E."/>
            <person name="May G.D."/>
            <person name="Brubaker C."/>
            <person name="Broadhvest J."/>
            <person name="Wilkins T.A."/>
        </authorList>
    </citation>
    <scope>NUCLEOTIDE SEQUENCE</scope>
    <source>
        <strain evidence="2">cv. AKA8401</strain>
    </source>
</reference>
<protein>
    <submittedName>
        <fullName evidence="1">Uncharacterized protein</fullName>
    </submittedName>
</protein>
<dbReference type="Proteomes" id="UP000032142">
    <property type="component" value="Unassembled WGS sequence"/>
</dbReference>
<name>A0A0B0PQL1_GOSAR</name>
<evidence type="ECO:0000313" key="2">
    <source>
        <dbReference type="Proteomes" id="UP000032142"/>
    </source>
</evidence>
<evidence type="ECO:0000313" key="1">
    <source>
        <dbReference type="EMBL" id="KHG26724.1"/>
    </source>
</evidence>
<dbReference type="EMBL" id="KN438163">
    <property type="protein sequence ID" value="KHG26724.1"/>
    <property type="molecule type" value="Genomic_DNA"/>
</dbReference>
<dbReference type="AlphaFoldDB" id="A0A0B0PQL1"/>
<accession>A0A0B0PQL1</accession>
<organism evidence="1 2">
    <name type="scientific">Gossypium arboreum</name>
    <name type="common">Tree cotton</name>
    <name type="synonym">Gossypium nanking</name>
    <dbReference type="NCBI Taxonomy" id="29729"/>
    <lineage>
        <taxon>Eukaryota</taxon>
        <taxon>Viridiplantae</taxon>
        <taxon>Streptophyta</taxon>
        <taxon>Embryophyta</taxon>
        <taxon>Tracheophyta</taxon>
        <taxon>Spermatophyta</taxon>
        <taxon>Magnoliopsida</taxon>
        <taxon>eudicotyledons</taxon>
        <taxon>Gunneridae</taxon>
        <taxon>Pentapetalae</taxon>
        <taxon>rosids</taxon>
        <taxon>malvids</taxon>
        <taxon>Malvales</taxon>
        <taxon>Malvaceae</taxon>
        <taxon>Malvoideae</taxon>
        <taxon>Gossypium</taxon>
    </lineage>
</organism>
<proteinExistence type="predicted"/>
<keyword evidence="2" id="KW-1185">Reference proteome</keyword>
<sequence length="74" mass="8393">MNLIIISFMYIPVPSHNNFILVLIVDIPNEPLEIIISDTREILHTRCHISINGPAHTSCQSRHSYTVLLTQAVK</sequence>
<gene>
    <name evidence="1" type="ORF">F383_33100</name>
</gene>